<proteinExistence type="predicted"/>
<gene>
    <name evidence="9" type="ORF">CMC5_028020</name>
</gene>
<evidence type="ECO:0000256" key="6">
    <source>
        <dbReference type="ARBA" id="ARBA00022840"/>
    </source>
</evidence>
<dbReference type="GO" id="GO:0000156">
    <property type="term" value="F:phosphorelay response regulator activity"/>
    <property type="evidence" value="ECO:0007669"/>
    <property type="project" value="TreeGrafter"/>
</dbReference>
<dbReference type="InterPro" id="IPR050351">
    <property type="entry name" value="BphY/WalK/GraS-like"/>
</dbReference>
<dbReference type="InterPro" id="IPR036890">
    <property type="entry name" value="HATPase_C_sf"/>
</dbReference>
<dbReference type="PRINTS" id="PR00344">
    <property type="entry name" value="BCTRLSENSOR"/>
</dbReference>
<dbReference type="GO" id="GO:0007234">
    <property type="term" value="P:osmosensory signaling via phosphorelay pathway"/>
    <property type="evidence" value="ECO:0007669"/>
    <property type="project" value="TreeGrafter"/>
</dbReference>
<evidence type="ECO:0000313" key="9">
    <source>
        <dbReference type="EMBL" id="AKT38654.1"/>
    </source>
</evidence>
<dbReference type="Pfam" id="PF02518">
    <property type="entry name" value="HATPase_c"/>
    <property type="match status" value="1"/>
</dbReference>
<evidence type="ECO:0000313" key="10">
    <source>
        <dbReference type="Proteomes" id="UP000067626"/>
    </source>
</evidence>
<evidence type="ECO:0000256" key="7">
    <source>
        <dbReference type="ARBA" id="ARBA00023012"/>
    </source>
</evidence>
<dbReference type="Proteomes" id="UP000067626">
    <property type="component" value="Chromosome"/>
</dbReference>
<evidence type="ECO:0000256" key="2">
    <source>
        <dbReference type="ARBA" id="ARBA00012438"/>
    </source>
</evidence>
<dbReference type="OrthoDB" id="5494472at2"/>
<dbReference type="SUPFAM" id="SSF55874">
    <property type="entry name" value="ATPase domain of HSP90 chaperone/DNA topoisomerase II/histidine kinase"/>
    <property type="match status" value="1"/>
</dbReference>
<feature type="domain" description="Histidine kinase" evidence="8">
    <location>
        <begin position="485"/>
        <end position="701"/>
    </location>
</feature>
<dbReference type="EC" id="2.7.13.3" evidence="2"/>
<keyword evidence="3" id="KW-0808">Transferase</keyword>
<dbReference type="InterPro" id="IPR004358">
    <property type="entry name" value="Sig_transdc_His_kin-like_C"/>
</dbReference>
<dbReference type="RefSeq" id="WP_050430856.1">
    <property type="nucleotide sequence ID" value="NZ_CP012159.1"/>
</dbReference>
<dbReference type="PANTHER" id="PTHR42878:SF7">
    <property type="entry name" value="SENSOR HISTIDINE KINASE GLRK"/>
    <property type="match status" value="1"/>
</dbReference>
<evidence type="ECO:0000259" key="8">
    <source>
        <dbReference type="PROSITE" id="PS50109"/>
    </source>
</evidence>
<name>A0A0K1ECT7_CHOCO</name>
<dbReference type="SMART" id="SM00387">
    <property type="entry name" value="HATPase_c"/>
    <property type="match status" value="1"/>
</dbReference>
<keyword evidence="5" id="KW-0418">Kinase</keyword>
<keyword evidence="4" id="KW-0547">Nucleotide-binding</keyword>
<evidence type="ECO:0000256" key="4">
    <source>
        <dbReference type="ARBA" id="ARBA00022741"/>
    </source>
</evidence>
<dbReference type="EMBL" id="CP012159">
    <property type="protein sequence ID" value="AKT38654.1"/>
    <property type="molecule type" value="Genomic_DNA"/>
</dbReference>
<evidence type="ECO:0000256" key="3">
    <source>
        <dbReference type="ARBA" id="ARBA00022679"/>
    </source>
</evidence>
<dbReference type="AlphaFoldDB" id="A0A0K1ECT7"/>
<organism evidence="9 10">
    <name type="scientific">Chondromyces crocatus</name>
    <dbReference type="NCBI Taxonomy" id="52"/>
    <lineage>
        <taxon>Bacteria</taxon>
        <taxon>Pseudomonadati</taxon>
        <taxon>Myxococcota</taxon>
        <taxon>Polyangia</taxon>
        <taxon>Polyangiales</taxon>
        <taxon>Polyangiaceae</taxon>
        <taxon>Chondromyces</taxon>
    </lineage>
</organism>
<dbReference type="InterPro" id="IPR005467">
    <property type="entry name" value="His_kinase_dom"/>
</dbReference>
<dbReference type="GO" id="GO:0004673">
    <property type="term" value="F:protein histidine kinase activity"/>
    <property type="evidence" value="ECO:0007669"/>
    <property type="project" value="UniProtKB-EC"/>
</dbReference>
<dbReference type="GO" id="GO:0005524">
    <property type="term" value="F:ATP binding"/>
    <property type="evidence" value="ECO:0007669"/>
    <property type="project" value="UniProtKB-KW"/>
</dbReference>
<evidence type="ECO:0000256" key="5">
    <source>
        <dbReference type="ARBA" id="ARBA00022777"/>
    </source>
</evidence>
<dbReference type="PANTHER" id="PTHR42878">
    <property type="entry name" value="TWO-COMPONENT HISTIDINE KINASE"/>
    <property type="match status" value="1"/>
</dbReference>
<keyword evidence="7" id="KW-0902">Two-component regulatory system</keyword>
<sequence length="704" mass="78851">MESEQLATSFESLDDQGKIAEVFRLAGFDVERGVGTEEGTVAWFAVPTSGFVRPRTLFRALPSPPDALDEALDALEGARKAMNADRAIGVVMSGELPEGYAPDLDGSACGIFTFREWFLTISGITDELNALIRNVEQSKEDTFYIPRRARLESGEEVGVESFIDDWVRAADGSSLRLNGDRDAVASVLRLASYRAARRVGTERALLDVNRASWGPLSQLAVALGLVIPTINGFVNEQVDINTRCLMGHYIVRSTKDIVTGEPVEFRFVIPENLVELLLLEPQPEDLAAWFDQRLGSSPVVQRVREALRSSRDFTDLSAKLARFHDFLRIFSSRADDAEALPVADWIASMSLRYFRLVEQRLPQRGDRDEVLKSFEEAAMRQFALGEVREDEISFDWPWSSYTERFCLSLQGFTNSIARDYFVAKKILREVEQGNEGLLLRHQFPAMTLRFLSRIAPDIAVRLTGSALGRMEQAIQDEVERKLHLTFAHILNRPVGAMRQYLEEIRQELSKTQLDTLARPLERLEAEITHLADLAEKTRLWRDEPTGTREPVRLRPLGEELLRQLQQQQPSVKMALHVTDDLVVSALPEALREALFCLVQNAFQAAIASSERTPPHVSLRGRPVGENIRIEIWDSGDGVSPGDRDRIFEPLVTTKTGGAGKPRGTGLGLPIARRYVESMGGRVGVDSEQDQTCFFVELVAWRADG</sequence>
<keyword evidence="6" id="KW-0067">ATP-binding</keyword>
<reference evidence="9 10" key="1">
    <citation type="submission" date="2015-07" db="EMBL/GenBank/DDBJ databases">
        <title>Genome analysis of myxobacterium Chondromyces crocatus Cm c5 reveals a high potential for natural compound synthesis and the genetic basis for the loss of fruiting body formation.</title>
        <authorList>
            <person name="Zaburannyi N."/>
            <person name="Bunk B."/>
            <person name="Maier J."/>
            <person name="Overmann J."/>
            <person name="Mueller R."/>
        </authorList>
    </citation>
    <scope>NUCLEOTIDE SEQUENCE [LARGE SCALE GENOMIC DNA]</scope>
    <source>
        <strain evidence="9 10">Cm c5</strain>
    </source>
</reference>
<dbReference type="KEGG" id="ccro:CMC5_028020"/>
<dbReference type="PROSITE" id="PS50109">
    <property type="entry name" value="HIS_KIN"/>
    <property type="match status" value="1"/>
</dbReference>
<dbReference type="STRING" id="52.CMC5_028020"/>
<comment type="catalytic activity">
    <reaction evidence="1">
        <text>ATP + protein L-histidine = ADP + protein N-phospho-L-histidine.</text>
        <dbReference type="EC" id="2.7.13.3"/>
    </reaction>
</comment>
<dbReference type="InterPro" id="IPR003594">
    <property type="entry name" value="HATPase_dom"/>
</dbReference>
<protein>
    <recommendedName>
        <fullName evidence="2">histidine kinase</fullName>
        <ecNumber evidence="2">2.7.13.3</ecNumber>
    </recommendedName>
</protein>
<evidence type="ECO:0000256" key="1">
    <source>
        <dbReference type="ARBA" id="ARBA00000085"/>
    </source>
</evidence>
<keyword evidence="10" id="KW-1185">Reference proteome</keyword>
<dbReference type="GO" id="GO:0030295">
    <property type="term" value="F:protein kinase activator activity"/>
    <property type="evidence" value="ECO:0007669"/>
    <property type="project" value="TreeGrafter"/>
</dbReference>
<accession>A0A0K1ECT7</accession>
<dbReference type="Gene3D" id="3.30.565.10">
    <property type="entry name" value="Histidine kinase-like ATPase, C-terminal domain"/>
    <property type="match status" value="1"/>
</dbReference>